<dbReference type="EMBL" id="FMDN01000003">
    <property type="protein sequence ID" value="SCG40514.1"/>
    <property type="molecule type" value="Genomic_DNA"/>
</dbReference>
<evidence type="ECO:0000256" key="2">
    <source>
        <dbReference type="ARBA" id="ARBA00022692"/>
    </source>
</evidence>
<comment type="subcellular location">
    <subcellularLocation>
        <location evidence="1">Membrane</location>
        <topology evidence="1">Multi-pass membrane protein</topology>
    </subcellularLocation>
</comment>
<protein>
    <submittedName>
        <fullName evidence="7">RDD family protein</fullName>
    </submittedName>
</protein>
<dbReference type="Pfam" id="PF06271">
    <property type="entry name" value="RDD"/>
    <property type="match status" value="1"/>
</dbReference>
<dbReference type="AlphaFoldDB" id="A0A1C5H3D5"/>
<keyword evidence="4 5" id="KW-0472">Membrane</keyword>
<evidence type="ECO:0000256" key="1">
    <source>
        <dbReference type="ARBA" id="ARBA00004141"/>
    </source>
</evidence>
<evidence type="ECO:0000256" key="4">
    <source>
        <dbReference type="ARBA" id="ARBA00023136"/>
    </source>
</evidence>
<keyword evidence="3 5" id="KW-1133">Transmembrane helix</keyword>
<organism evidence="7 8">
    <name type="scientific">Micromonospora halophytica</name>
    <dbReference type="NCBI Taxonomy" id="47864"/>
    <lineage>
        <taxon>Bacteria</taxon>
        <taxon>Bacillati</taxon>
        <taxon>Actinomycetota</taxon>
        <taxon>Actinomycetes</taxon>
        <taxon>Micromonosporales</taxon>
        <taxon>Micromonosporaceae</taxon>
        <taxon>Micromonospora</taxon>
    </lineage>
</organism>
<dbReference type="InterPro" id="IPR010432">
    <property type="entry name" value="RDD"/>
</dbReference>
<gene>
    <name evidence="7" type="ORF">GA0070560_10320</name>
</gene>
<feature type="transmembrane region" description="Helical" evidence="5">
    <location>
        <begin position="62"/>
        <end position="80"/>
    </location>
</feature>
<evidence type="ECO:0000259" key="6">
    <source>
        <dbReference type="Pfam" id="PF06271"/>
    </source>
</evidence>
<feature type="transmembrane region" description="Helical" evidence="5">
    <location>
        <begin position="144"/>
        <end position="167"/>
    </location>
</feature>
<keyword evidence="8" id="KW-1185">Reference proteome</keyword>
<accession>A0A1C5H3D5</accession>
<name>A0A1C5H3D5_9ACTN</name>
<dbReference type="Proteomes" id="UP000199408">
    <property type="component" value="Unassembled WGS sequence"/>
</dbReference>
<evidence type="ECO:0000313" key="8">
    <source>
        <dbReference type="Proteomes" id="UP000199408"/>
    </source>
</evidence>
<evidence type="ECO:0000256" key="5">
    <source>
        <dbReference type="SAM" id="Phobius"/>
    </source>
</evidence>
<dbReference type="GO" id="GO:0016020">
    <property type="term" value="C:membrane"/>
    <property type="evidence" value="ECO:0007669"/>
    <property type="project" value="UniProtKB-SubCell"/>
</dbReference>
<feature type="domain" description="RDD" evidence="6">
    <location>
        <begin position="22"/>
        <end position="121"/>
    </location>
</feature>
<feature type="transmembrane region" description="Helical" evidence="5">
    <location>
        <begin position="26"/>
        <end position="50"/>
    </location>
</feature>
<proteinExistence type="predicted"/>
<evidence type="ECO:0000313" key="7">
    <source>
        <dbReference type="EMBL" id="SCG40514.1"/>
    </source>
</evidence>
<sequence>MPAPEPLRPQVAWYNVAMTSLAVRRIAAWSLDWLIIIGYAAALVPVGLLLRHHHVSLPVGAWNLLSFLLLIAPVTGWLATWEARPHGASPGKRLMRLRVRTAQGSPAPLIRTLPRNALKVALPWELGHTAAFTLASPSTAGTEAVAAAVSGIAACIIAAWYAASLLVGSGLTPYDRLAGTTVRYRAGDPHP</sequence>
<evidence type="ECO:0000256" key="3">
    <source>
        <dbReference type="ARBA" id="ARBA00022989"/>
    </source>
</evidence>
<reference evidence="8" key="1">
    <citation type="submission" date="2016-06" db="EMBL/GenBank/DDBJ databases">
        <authorList>
            <person name="Varghese N."/>
        </authorList>
    </citation>
    <scope>NUCLEOTIDE SEQUENCE [LARGE SCALE GENOMIC DNA]</scope>
    <source>
        <strain evidence="8">DSM 43171</strain>
    </source>
</reference>
<keyword evidence="2 5" id="KW-0812">Transmembrane</keyword>